<evidence type="ECO:0000256" key="3">
    <source>
        <dbReference type="ARBA" id="ARBA00022448"/>
    </source>
</evidence>
<keyword evidence="12" id="KW-1185">Reference proteome</keyword>
<evidence type="ECO:0000313" key="11">
    <source>
        <dbReference type="EMBL" id="MCQ4813017.1"/>
    </source>
</evidence>
<evidence type="ECO:0000256" key="5">
    <source>
        <dbReference type="ARBA" id="ARBA00022519"/>
    </source>
</evidence>
<dbReference type="SUPFAM" id="SSF52540">
    <property type="entry name" value="P-loop containing nucleoside triphosphate hydrolases"/>
    <property type="match status" value="1"/>
</dbReference>
<comment type="subcellular location">
    <subcellularLocation>
        <location evidence="1">Cell membrane</location>
        <topology evidence="1">Peripheral membrane protein</topology>
    </subcellularLocation>
</comment>
<dbReference type="EMBL" id="JANFYT010000002">
    <property type="protein sequence ID" value="MCQ4813017.1"/>
    <property type="molecule type" value="Genomic_DNA"/>
</dbReference>
<dbReference type="GO" id="GO:0005886">
    <property type="term" value="C:plasma membrane"/>
    <property type="evidence" value="ECO:0007669"/>
    <property type="project" value="UniProtKB-SubCell"/>
</dbReference>
<dbReference type="PROSITE" id="PS50893">
    <property type="entry name" value="ABC_TRANSPORTER_2"/>
    <property type="match status" value="1"/>
</dbReference>
<proteinExistence type="inferred from homology"/>
<name>A0AAW5JZ55_9BACT</name>
<dbReference type="Gene3D" id="3.40.50.300">
    <property type="entry name" value="P-loop containing nucleotide triphosphate hydrolases"/>
    <property type="match status" value="1"/>
</dbReference>
<evidence type="ECO:0000256" key="1">
    <source>
        <dbReference type="ARBA" id="ARBA00004202"/>
    </source>
</evidence>
<dbReference type="InterPro" id="IPR003593">
    <property type="entry name" value="AAA+_ATPase"/>
</dbReference>
<sequence>MILEIKDLCVTYNKSTSPNDAVRGVSLSLADNSFSGLIGESGSGKSTIIMTLLGLLPGDSAASGEVLYKGREILNLPENEMTSLRQREIALIPQGALSSFTPVMTIGRHMREVLELHLGLRGGTAERRITELLEETELPAAVAARYPHELSGGQKQRAAIALALSCEPKLVLADEPTTALDVITQAAILKLLERLRREKNLTILLITHDLPMAASVCQELFVMKDGELIESGTPRRLIDSPREPHTRALIAAML</sequence>
<feature type="domain" description="ABC transporter" evidence="10">
    <location>
        <begin position="3"/>
        <end position="250"/>
    </location>
</feature>
<dbReference type="PANTHER" id="PTHR43297:SF14">
    <property type="entry name" value="ATPASE AAA-TYPE CORE DOMAIN-CONTAINING PROTEIN"/>
    <property type="match status" value="1"/>
</dbReference>
<keyword evidence="4" id="KW-1003">Cell membrane</keyword>
<evidence type="ECO:0000256" key="8">
    <source>
        <dbReference type="ARBA" id="ARBA00022967"/>
    </source>
</evidence>
<dbReference type="RefSeq" id="WP_256181200.1">
    <property type="nucleotide sequence ID" value="NZ_DBEWVB010000151.1"/>
</dbReference>
<evidence type="ECO:0000256" key="2">
    <source>
        <dbReference type="ARBA" id="ARBA00005417"/>
    </source>
</evidence>
<keyword evidence="8" id="KW-1278">Translocase</keyword>
<dbReference type="PANTHER" id="PTHR43297">
    <property type="entry name" value="OLIGOPEPTIDE TRANSPORT ATP-BINDING PROTEIN APPD"/>
    <property type="match status" value="1"/>
</dbReference>
<comment type="similarity">
    <text evidence="2">Belongs to the ABC transporter superfamily.</text>
</comment>
<evidence type="ECO:0000313" key="12">
    <source>
        <dbReference type="Proteomes" id="UP001205919"/>
    </source>
</evidence>
<dbReference type="SMART" id="SM00382">
    <property type="entry name" value="AAA"/>
    <property type="match status" value="1"/>
</dbReference>
<dbReference type="GO" id="GO:0016887">
    <property type="term" value="F:ATP hydrolysis activity"/>
    <property type="evidence" value="ECO:0007669"/>
    <property type="project" value="InterPro"/>
</dbReference>
<dbReference type="AlphaFoldDB" id="A0AAW5JZ55"/>
<dbReference type="Pfam" id="PF00005">
    <property type="entry name" value="ABC_tran"/>
    <property type="match status" value="1"/>
</dbReference>
<accession>A0AAW5JZ55</accession>
<dbReference type="PROSITE" id="PS00211">
    <property type="entry name" value="ABC_TRANSPORTER_1"/>
    <property type="match status" value="1"/>
</dbReference>
<dbReference type="InterPro" id="IPR003439">
    <property type="entry name" value="ABC_transporter-like_ATP-bd"/>
</dbReference>
<evidence type="ECO:0000256" key="9">
    <source>
        <dbReference type="ARBA" id="ARBA00023136"/>
    </source>
</evidence>
<evidence type="ECO:0000259" key="10">
    <source>
        <dbReference type="PROSITE" id="PS50893"/>
    </source>
</evidence>
<comment type="caution">
    <text evidence="11">The sequence shown here is derived from an EMBL/GenBank/DDBJ whole genome shotgun (WGS) entry which is preliminary data.</text>
</comment>
<evidence type="ECO:0000256" key="6">
    <source>
        <dbReference type="ARBA" id="ARBA00022741"/>
    </source>
</evidence>
<reference evidence="11 12" key="1">
    <citation type="submission" date="2022-06" db="EMBL/GenBank/DDBJ databases">
        <title>Isolation of gut microbiota from human fecal samples.</title>
        <authorList>
            <person name="Pamer E.G."/>
            <person name="Barat B."/>
            <person name="Waligurski E."/>
            <person name="Medina S."/>
            <person name="Paddock L."/>
            <person name="Mostad J."/>
        </authorList>
    </citation>
    <scope>NUCLEOTIDE SEQUENCE [LARGE SCALE GENOMIC DNA]</scope>
    <source>
        <strain evidence="11 12">DFI.9.90</strain>
    </source>
</reference>
<keyword evidence="9" id="KW-0472">Membrane</keyword>
<protein>
    <submittedName>
        <fullName evidence="11">ABC transporter ATP-binding protein</fullName>
    </submittedName>
</protein>
<evidence type="ECO:0000256" key="4">
    <source>
        <dbReference type="ARBA" id="ARBA00022475"/>
    </source>
</evidence>
<keyword evidence="6" id="KW-0547">Nucleotide-binding</keyword>
<keyword evidence="7 11" id="KW-0067">ATP-binding</keyword>
<dbReference type="InterPro" id="IPR027417">
    <property type="entry name" value="P-loop_NTPase"/>
</dbReference>
<dbReference type="InterPro" id="IPR050388">
    <property type="entry name" value="ABC_Ni/Peptide_Import"/>
</dbReference>
<dbReference type="InterPro" id="IPR017871">
    <property type="entry name" value="ABC_transporter-like_CS"/>
</dbReference>
<keyword evidence="3" id="KW-0813">Transport</keyword>
<dbReference type="Proteomes" id="UP001205919">
    <property type="component" value="Unassembled WGS sequence"/>
</dbReference>
<evidence type="ECO:0000256" key="7">
    <source>
        <dbReference type="ARBA" id="ARBA00022840"/>
    </source>
</evidence>
<gene>
    <name evidence="11" type="ORF">NE630_01110</name>
</gene>
<organism evidence="11 12">
    <name type="scientific">Cloacibacillus evryensis</name>
    <dbReference type="NCBI Taxonomy" id="508460"/>
    <lineage>
        <taxon>Bacteria</taxon>
        <taxon>Thermotogati</taxon>
        <taxon>Synergistota</taxon>
        <taxon>Synergistia</taxon>
        <taxon>Synergistales</taxon>
        <taxon>Synergistaceae</taxon>
        <taxon>Cloacibacillus</taxon>
    </lineage>
</organism>
<dbReference type="GO" id="GO:0005524">
    <property type="term" value="F:ATP binding"/>
    <property type="evidence" value="ECO:0007669"/>
    <property type="project" value="UniProtKB-KW"/>
</dbReference>
<dbReference type="CDD" id="cd03257">
    <property type="entry name" value="ABC_NikE_OppD_transporters"/>
    <property type="match status" value="1"/>
</dbReference>
<keyword evidence="5" id="KW-0997">Cell inner membrane</keyword>